<evidence type="ECO:0000256" key="4">
    <source>
        <dbReference type="ARBA" id="ARBA00023180"/>
    </source>
</evidence>
<dbReference type="SMART" id="SM00112">
    <property type="entry name" value="CA"/>
    <property type="match status" value="2"/>
</dbReference>
<evidence type="ECO:0000256" key="3">
    <source>
        <dbReference type="ARBA" id="ARBA00022989"/>
    </source>
</evidence>
<accession>A0AAN8IXR5</accession>
<evidence type="ECO:0000256" key="6">
    <source>
        <dbReference type="SAM" id="Phobius"/>
    </source>
</evidence>
<feature type="transmembrane region" description="Helical" evidence="6">
    <location>
        <begin position="607"/>
        <end position="629"/>
    </location>
</feature>
<dbReference type="PANTHER" id="PTHR24028:SF328">
    <property type="entry name" value="CADHERIN-3"/>
    <property type="match status" value="1"/>
</dbReference>
<dbReference type="SUPFAM" id="SSF49313">
    <property type="entry name" value="Cadherin-like"/>
    <property type="match status" value="3"/>
</dbReference>
<dbReference type="GO" id="GO:0005886">
    <property type="term" value="C:plasma membrane"/>
    <property type="evidence" value="ECO:0007669"/>
    <property type="project" value="TreeGrafter"/>
</dbReference>
<comment type="caution">
    <text evidence="8">The sequence shown here is derived from an EMBL/GenBank/DDBJ whole genome shotgun (WGS) entry which is preliminary data.</text>
</comment>
<dbReference type="InterPro" id="IPR015919">
    <property type="entry name" value="Cadherin-like_sf"/>
</dbReference>
<feature type="domain" description="Cadherin" evidence="7">
    <location>
        <begin position="373"/>
        <end position="456"/>
    </location>
</feature>
<dbReference type="AlphaFoldDB" id="A0AAN8IXR5"/>
<dbReference type="InterPro" id="IPR050174">
    <property type="entry name" value="Protocadherin/Cadherin-CA"/>
</dbReference>
<keyword evidence="4" id="KW-0325">Glycoprotein</keyword>
<evidence type="ECO:0000259" key="7">
    <source>
        <dbReference type="PROSITE" id="PS50268"/>
    </source>
</evidence>
<sequence>MEKLCEVESMRYRISIVVCLVCILRLTPAIKILNAPIVTNVDEGLEIGSKLGEIKCINDTDDPDFRYKVTLLSVTPTTNCGGNGECFSIRSDNDDSKQPIYNIFHYPFANNRIQYSVVNEYKLEFQCQDQKLMNATGIADVRVVPNMAPQFVTKSGESVTKAAADLIVGTLVFTVSARDAENNELTYSQQNNFQEFNLDSRTGQIRVVEGFEAACTGTRKFSFQVTVKDDYHEFLTPITVDLNIDYPRQPTLIGANQEISVSERAPVGQYFHSFNVEDGTLSIDNGNPITPASIADKFTLQSDVLRIKEQFNFEEASSGNISFAVTNGVCRKLFYLLIKVIDENDKPNLLPKSQTGRVEEGFVTYDPQTFIDDEDILDTHTYKIVTALIGKDVVTDRFSINSLGVITSDADFDLDANQLNSQTVDFVIEVTDSGGLSDTAEVTLTITNANDNAPIISNTDIANNIMDCDPPMLIETIKASDADTGSNGQIIYTATSSGPLAVTASGNVYLRSAIAAGSSHTIVVFAEDLGSPPRESNIPATITISGIPCTTTTTTTVATTRAVNITINITSNVNNTNTGSGSNAGAGAGATATAAASTGFFDNPANLAWVILLAILGLLLLLLLLYLLWRFCFPRCCPGFCGSGGEGDGCCDCCRPKRFTAQPVRGQGDIHDFWQEHYQEQDYGSTFHRSAKPTPASHELGYLRHD</sequence>
<dbReference type="PROSITE" id="PS50268">
    <property type="entry name" value="CADHERIN_2"/>
    <property type="match status" value="1"/>
</dbReference>
<dbReference type="Proteomes" id="UP001347796">
    <property type="component" value="Unassembled WGS sequence"/>
</dbReference>
<comment type="subcellular location">
    <subcellularLocation>
        <location evidence="1">Membrane</location>
        <topology evidence="1">Single-pass membrane protein</topology>
    </subcellularLocation>
</comment>
<keyword evidence="5" id="KW-0106">Calcium</keyword>
<evidence type="ECO:0000256" key="1">
    <source>
        <dbReference type="ARBA" id="ARBA00004167"/>
    </source>
</evidence>
<keyword evidence="6" id="KW-0472">Membrane</keyword>
<evidence type="ECO:0000313" key="8">
    <source>
        <dbReference type="EMBL" id="KAK6167627.1"/>
    </source>
</evidence>
<evidence type="ECO:0000256" key="5">
    <source>
        <dbReference type="PROSITE-ProRule" id="PRU00043"/>
    </source>
</evidence>
<organism evidence="8 9">
    <name type="scientific">Patella caerulea</name>
    <name type="common">Rayed Mediterranean limpet</name>
    <dbReference type="NCBI Taxonomy" id="87958"/>
    <lineage>
        <taxon>Eukaryota</taxon>
        <taxon>Metazoa</taxon>
        <taxon>Spiralia</taxon>
        <taxon>Lophotrochozoa</taxon>
        <taxon>Mollusca</taxon>
        <taxon>Gastropoda</taxon>
        <taxon>Patellogastropoda</taxon>
        <taxon>Patelloidea</taxon>
        <taxon>Patellidae</taxon>
        <taxon>Patella</taxon>
    </lineage>
</organism>
<dbReference type="CDD" id="cd11304">
    <property type="entry name" value="Cadherin_repeat"/>
    <property type="match status" value="3"/>
</dbReference>
<keyword evidence="9" id="KW-1185">Reference proteome</keyword>
<gene>
    <name evidence="8" type="ORF">SNE40_021607</name>
</gene>
<dbReference type="GO" id="GO:0007156">
    <property type="term" value="P:homophilic cell adhesion via plasma membrane adhesion molecules"/>
    <property type="evidence" value="ECO:0007669"/>
    <property type="project" value="InterPro"/>
</dbReference>
<keyword evidence="3 6" id="KW-1133">Transmembrane helix</keyword>
<dbReference type="Gene3D" id="2.60.40.60">
    <property type="entry name" value="Cadherins"/>
    <property type="match status" value="3"/>
</dbReference>
<dbReference type="PRINTS" id="PR00205">
    <property type="entry name" value="CADHERIN"/>
</dbReference>
<keyword evidence="2 6" id="KW-0812">Transmembrane</keyword>
<name>A0AAN8IXR5_PATCE</name>
<reference evidence="8 9" key="1">
    <citation type="submission" date="2024-01" db="EMBL/GenBank/DDBJ databases">
        <title>The genome of the rayed Mediterranean limpet Patella caerulea (Linnaeus, 1758).</title>
        <authorList>
            <person name="Anh-Thu Weber A."/>
            <person name="Halstead-Nussloch G."/>
        </authorList>
    </citation>
    <scope>NUCLEOTIDE SEQUENCE [LARGE SCALE GENOMIC DNA]</scope>
    <source>
        <strain evidence="8">AATW-2023a</strain>
        <tissue evidence="8">Whole specimen</tissue>
    </source>
</reference>
<dbReference type="PANTHER" id="PTHR24028">
    <property type="entry name" value="CADHERIN-87A"/>
    <property type="match status" value="1"/>
</dbReference>
<evidence type="ECO:0000313" key="9">
    <source>
        <dbReference type="Proteomes" id="UP001347796"/>
    </source>
</evidence>
<dbReference type="GO" id="GO:0005509">
    <property type="term" value="F:calcium ion binding"/>
    <property type="evidence" value="ECO:0007669"/>
    <property type="project" value="UniProtKB-UniRule"/>
</dbReference>
<protein>
    <recommendedName>
        <fullName evidence="7">Cadherin domain-containing protein</fullName>
    </recommendedName>
</protein>
<dbReference type="EMBL" id="JAZGQO010000018">
    <property type="protein sequence ID" value="KAK6167627.1"/>
    <property type="molecule type" value="Genomic_DNA"/>
</dbReference>
<dbReference type="InterPro" id="IPR002126">
    <property type="entry name" value="Cadherin-like_dom"/>
</dbReference>
<proteinExistence type="predicted"/>
<evidence type="ECO:0000256" key="2">
    <source>
        <dbReference type="ARBA" id="ARBA00022692"/>
    </source>
</evidence>